<dbReference type="InterPro" id="IPR049371">
    <property type="entry name" value="GspD-like_N0"/>
</dbReference>
<evidence type="ECO:0000256" key="3">
    <source>
        <dbReference type="ARBA" id="ARBA00022448"/>
    </source>
</evidence>
<evidence type="ECO:0000256" key="1">
    <source>
        <dbReference type="ARBA" id="ARBA00004442"/>
    </source>
</evidence>
<evidence type="ECO:0000313" key="13">
    <source>
        <dbReference type="EMBL" id="MBH0237850.1"/>
    </source>
</evidence>
<dbReference type="GO" id="GO:0009279">
    <property type="term" value="C:cell outer membrane"/>
    <property type="evidence" value="ECO:0007669"/>
    <property type="project" value="UniProtKB-SubCell"/>
</dbReference>
<dbReference type="Proteomes" id="UP000631694">
    <property type="component" value="Unassembled WGS sequence"/>
</dbReference>
<evidence type="ECO:0000256" key="7">
    <source>
        <dbReference type="ARBA" id="ARBA00023136"/>
    </source>
</evidence>
<keyword evidence="3" id="KW-0813">Transport</keyword>
<dbReference type="InterPro" id="IPR038591">
    <property type="entry name" value="NolW-like_sf"/>
</dbReference>
<comment type="subcellular location">
    <subcellularLocation>
        <location evidence="1">Cell outer membrane</location>
    </subcellularLocation>
</comment>
<keyword evidence="8" id="KW-0998">Cell outer membrane</keyword>
<accession>A0A931MYC3</accession>
<feature type="chain" id="PRO_5037299945" evidence="10">
    <location>
        <begin position="20"/>
        <end position="743"/>
    </location>
</feature>
<dbReference type="EMBL" id="JADZLT010000049">
    <property type="protein sequence ID" value="MBH0237850.1"/>
    <property type="molecule type" value="Genomic_DNA"/>
</dbReference>
<evidence type="ECO:0000256" key="2">
    <source>
        <dbReference type="ARBA" id="ARBA00006980"/>
    </source>
</evidence>
<dbReference type="GO" id="GO:0015627">
    <property type="term" value="C:type II protein secretion system complex"/>
    <property type="evidence" value="ECO:0007669"/>
    <property type="project" value="InterPro"/>
</dbReference>
<comment type="similarity">
    <text evidence="2">Belongs to the bacterial secretin family. GSP D subfamily.</text>
</comment>
<dbReference type="Gene3D" id="3.30.1370.120">
    <property type="match status" value="2"/>
</dbReference>
<gene>
    <name evidence="13" type="primary">gspD</name>
    <name evidence="13" type="ORF">I5731_08460</name>
</gene>
<evidence type="ECO:0000256" key="10">
    <source>
        <dbReference type="SAM" id="SignalP"/>
    </source>
</evidence>
<feature type="region of interest" description="Disordered" evidence="9">
    <location>
        <begin position="352"/>
        <end position="423"/>
    </location>
</feature>
<dbReference type="PANTHER" id="PTHR30332">
    <property type="entry name" value="PROBABLE GENERAL SECRETION PATHWAY PROTEIN D"/>
    <property type="match status" value="1"/>
</dbReference>
<evidence type="ECO:0000256" key="6">
    <source>
        <dbReference type="ARBA" id="ARBA00022927"/>
    </source>
</evidence>
<name>A0A931MYC3_9HYPH</name>
<evidence type="ECO:0000256" key="4">
    <source>
        <dbReference type="ARBA" id="ARBA00022452"/>
    </source>
</evidence>
<evidence type="ECO:0000256" key="5">
    <source>
        <dbReference type="ARBA" id="ARBA00022692"/>
    </source>
</evidence>
<dbReference type="PROSITE" id="PS51257">
    <property type="entry name" value="PROKAR_LIPOPROTEIN"/>
    <property type="match status" value="1"/>
</dbReference>
<evidence type="ECO:0000256" key="8">
    <source>
        <dbReference type="ARBA" id="ARBA00023237"/>
    </source>
</evidence>
<evidence type="ECO:0000256" key="9">
    <source>
        <dbReference type="SAM" id="MobiDB-lite"/>
    </source>
</evidence>
<dbReference type="NCBIfam" id="TIGR02517">
    <property type="entry name" value="type_II_gspD"/>
    <property type="match status" value="1"/>
</dbReference>
<dbReference type="Pfam" id="PF00263">
    <property type="entry name" value="Secretin"/>
    <property type="match status" value="1"/>
</dbReference>
<feature type="compositionally biased region" description="Low complexity" evidence="9">
    <location>
        <begin position="354"/>
        <end position="369"/>
    </location>
</feature>
<feature type="signal peptide" evidence="10">
    <location>
        <begin position="1"/>
        <end position="19"/>
    </location>
</feature>
<feature type="compositionally biased region" description="Low complexity" evidence="9">
    <location>
        <begin position="68"/>
        <end position="85"/>
    </location>
</feature>
<proteinExistence type="inferred from homology"/>
<dbReference type="Pfam" id="PF21305">
    <property type="entry name" value="type_II_gspD_N0"/>
    <property type="match status" value="1"/>
</dbReference>
<feature type="region of interest" description="Disordered" evidence="9">
    <location>
        <begin position="66"/>
        <end position="87"/>
    </location>
</feature>
<dbReference type="InterPro" id="IPR004846">
    <property type="entry name" value="T2SS/T3SS_dom"/>
</dbReference>
<dbReference type="AlphaFoldDB" id="A0A931MYC3"/>
<feature type="domain" description="Type II/III secretion system secretin-like" evidence="11">
    <location>
        <begin position="553"/>
        <end position="717"/>
    </location>
</feature>
<dbReference type="InterPro" id="IPR001775">
    <property type="entry name" value="GspD/PilQ"/>
</dbReference>
<keyword evidence="5" id="KW-0812">Transmembrane</keyword>
<reference evidence="13" key="1">
    <citation type="submission" date="2020-12" db="EMBL/GenBank/DDBJ databases">
        <title>Methylobrevis albus sp. nov., isolated from fresh water lack sediment.</title>
        <authorList>
            <person name="Zou Q."/>
        </authorList>
    </citation>
    <scope>NUCLEOTIDE SEQUENCE</scope>
    <source>
        <strain evidence="13">L22</strain>
    </source>
</reference>
<feature type="compositionally biased region" description="Gly residues" evidence="9">
    <location>
        <begin position="370"/>
        <end position="380"/>
    </location>
</feature>
<keyword evidence="4" id="KW-1134">Transmembrane beta strand</keyword>
<keyword evidence="14" id="KW-1185">Reference proteome</keyword>
<keyword evidence="10" id="KW-0732">Signal</keyword>
<keyword evidence="6" id="KW-0653">Protein transport</keyword>
<protein>
    <submittedName>
        <fullName evidence="13">Type II secretion system secretin GspD</fullName>
    </submittedName>
</protein>
<feature type="compositionally biased region" description="Gly residues" evidence="9">
    <location>
        <begin position="399"/>
        <end position="408"/>
    </location>
</feature>
<sequence length="743" mass="76969">MWPLRILFVLATVLLGACAAQEADSGGTGAITSDVFGDLRARQPRSDVTGSVQGVVRVDRTTGASYNFGPAGSPDFGPAGSASSGSGAGGSDGGYRINFENAELRDVVRAVLGDALGVPYTMSPDVAGIITVSSPRPVSRDELLQTLESALQTQGFSLSKTGSGYTVAAGTIGAGVVDRAGRTTPGYGITVVPLRYVSVRTMSRLLSGFIVDAEGVRVDTAQNAVVIRGPGPKREEVAQAVLSFDADWMRDQSVSIFEVRRASPQAIVSELEDVFSGSNGVIQFKPITRLRAVMAISKNATLIRRAEDWVRRLDQQSEAAGENVFVYRAHYRDARELARILGGIFGAGGGDTGGAATPAQPTTRTASASGTGGADDGSGFGDADADMGGGDGANRDPFGNGGGTGDFGGDQDPAAAGGTGGAAAAGGLAPATIDLTGGNQGQGPSIRITADASNNSVITYTDGETWRKVLAALRQLDSTPLQVAINVTIAEVRLNEELRNGVQYFVKSSNVGLGDDNGSVGLFSRAASTLQRELPGFNFVVGTNSNPDVIISALDQITDVQVLSSPSLVVLENQPAMLQVGDSIPVTVRQAQDISDSDAPIVNQVEFRNTGIILKVTPRIGTNDAVTMQVEQEISNVSDGANTLTPTISKRAVSSTISVISGQTVLLAGLISQGRDRGQSGIPGLNRLKGIGNLFGERARASSRNELVILIRPVVVRNGEDAQSVAEEFRSKLWSVNGSGGNQ</sequence>
<evidence type="ECO:0000313" key="14">
    <source>
        <dbReference type="Proteomes" id="UP000631694"/>
    </source>
</evidence>
<comment type="caution">
    <text evidence="13">The sequence shown here is derived from an EMBL/GenBank/DDBJ whole genome shotgun (WGS) entry which is preliminary data.</text>
</comment>
<keyword evidence="7" id="KW-0472">Membrane</keyword>
<dbReference type="RefSeq" id="WP_197310918.1">
    <property type="nucleotide sequence ID" value="NZ_JADZLT010000049.1"/>
</dbReference>
<dbReference type="InterPro" id="IPR013356">
    <property type="entry name" value="T2SS_GspD"/>
</dbReference>
<dbReference type="InterPro" id="IPR050810">
    <property type="entry name" value="Bact_Secretion_Sys_Channel"/>
</dbReference>
<dbReference type="GO" id="GO:0015628">
    <property type="term" value="P:protein secretion by the type II secretion system"/>
    <property type="evidence" value="ECO:0007669"/>
    <property type="project" value="InterPro"/>
</dbReference>
<organism evidence="13 14">
    <name type="scientific">Methylobrevis albus</name>
    <dbReference type="NCBI Taxonomy" id="2793297"/>
    <lineage>
        <taxon>Bacteria</taxon>
        <taxon>Pseudomonadati</taxon>
        <taxon>Pseudomonadota</taxon>
        <taxon>Alphaproteobacteria</taxon>
        <taxon>Hyphomicrobiales</taxon>
        <taxon>Pleomorphomonadaceae</taxon>
        <taxon>Methylobrevis</taxon>
    </lineage>
</organism>
<evidence type="ECO:0000259" key="11">
    <source>
        <dbReference type="Pfam" id="PF00263"/>
    </source>
</evidence>
<dbReference type="PRINTS" id="PR00811">
    <property type="entry name" value="BCTERIALGSPD"/>
</dbReference>
<feature type="domain" description="GspD-like N0" evidence="12">
    <location>
        <begin position="97"/>
        <end position="164"/>
    </location>
</feature>
<evidence type="ECO:0000259" key="12">
    <source>
        <dbReference type="Pfam" id="PF21305"/>
    </source>
</evidence>
<dbReference type="PANTHER" id="PTHR30332:SF25">
    <property type="entry name" value="SECRETIN XPSD"/>
    <property type="match status" value="1"/>
</dbReference>